<evidence type="ECO:0000313" key="3">
    <source>
        <dbReference type="Proteomes" id="UP001501074"/>
    </source>
</evidence>
<dbReference type="Proteomes" id="UP001501074">
    <property type="component" value="Unassembled WGS sequence"/>
</dbReference>
<comment type="caution">
    <text evidence="2">The sequence shown here is derived from an EMBL/GenBank/DDBJ whole genome shotgun (WGS) entry which is preliminary data.</text>
</comment>
<dbReference type="Gene3D" id="3.40.630.30">
    <property type="match status" value="1"/>
</dbReference>
<evidence type="ECO:0000259" key="1">
    <source>
        <dbReference type="PROSITE" id="PS51186"/>
    </source>
</evidence>
<dbReference type="SUPFAM" id="SSF55729">
    <property type="entry name" value="Acyl-CoA N-acyltransferases (Nat)"/>
    <property type="match status" value="1"/>
</dbReference>
<feature type="domain" description="N-acetyltransferase" evidence="1">
    <location>
        <begin position="4"/>
        <end position="158"/>
    </location>
</feature>
<dbReference type="PROSITE" id="PS51186">
    <property type="entry name" value="GNAT"/>
    <property type="match status" value="1"/>
</dbReference>
<proteinExistence type="predicted"/>
<accession>A0ABP6Z6V3</accession>
<reference evidence="3" key="1">
    <citation type="journal article" date="2019" name="Int. J. Syst. Evol. Microbiol.">
        <title>The Global Catalogue of Microorganisms (GCM) 10K type strain sequencing project: providing services to taxonomists for standard genome sequencing and annotation.</title>
        <authorList>
            <consortium name="The Broad Institute Genomics Platform"/>
            <consortium name="The Broad Institute Genome Sequencing Center for Infectious Disease"/>
            <person name="Wu L."/>
            <person name="Ma J."/>
        </authorList>
    </citation>
    <scope>NUCLEOTIDE SEQUENCE [LARGE SCALE GENOMIC DNA]</scope>
    <source>
        <strain evidence="3">JCM 16902</strain>
    </source>
</reference>
<dbReference type="InterPro" id="IPR016181">
    <property type="entry name" value="Acyl_CoA_acyltransferase"/>
</dbReference>
<keyword evidence="3" id="KW-1185">Reference proteome</keyword>
<protein>
    <submittedName>
        <fullName evidence="2">GNAT family protein</fullName>
    </submittedName>
</protein>
<gene>
    <name evidence="2" type="ORF">GCM10022223_14080</name>
</gene>
<dbReference type="InterPro" id="IPR000182">
    <property type="entry name" value="GNAT_dom"/>
</dbReference>
<dbReference type="EMBL" id="BAAAZO010000002">
    <property type="protein sequence ID" value="GAA3599773.1"/>
    <property type="molecule type" value="Genomic_DNA"/>
</dbReference>
<name>A0ABP6Z6V3_9ACTN</name>
<dbReference type="PANTHER" id="PTHR43441:SF2">
    <property type="entry name" value="FAMILY ACETYLTRANSFERASE, PUTATIVE (AFU_ORTHOLOGUE AFUA_7G00850)-RELATED"/>
    <property type="match status" value="1"/>
</dbReference>
<sequence length="171" mass="19683">MTDVELRQIFEDDVRVYAEIFASAEGTSEYQWFGFRDIRKFVRDWEETGMLTDDRGSLLVVADQERAGFVDWHRVRTAKDSWCWNVGIALLPGCRGRGIGTGAQELLVRYLFDHTAVQRIEAGTDVENIAEQRALEKAGFQREGVMRGHYFRMGAWHDTVLYSVLRDDLTA</sequence>
<dbReference type="Pfam" id="PF13302">
    <property type="entry name" value="Acetyltransf_3"/>
    <property type="match status" value="1"/>
</dbReference>
<dbReference type="InterPro" id="IPR051908">
    <property type="entry name" value="Ribosomal_N-acetyltransferase"/>
</dbReference>
<organism evidence="2 3">
    <name type="scientific">Kineosporia mesophila</name>
    <dbReference type="NCBI Taxonomy" id="566012"/>
    <lineage>
        <taxon>Bacteria</taxon>
        <taxon>Bacillati</taxon>
        <taxon>Actinomycetota</taxon>
        <taxon>Actinomycetes</taxon>
        <taxon>Kineosporiales</taxon>
        <taxon>Kineosporiaceae</taxon>
        <taxon>Kineosporia</taxon>
    </lineage>
</organism>
<evidence type="ECO:0000313" key="2">
    <source>
        <dbReference type="EMBL" id="GAA3599773.1"/>
    </source>
</evidence>
<dbReference type="RefSeq" id="WP_231489048.1">
    <property type="nucleotide sequence ID" value="NZ_BAAAZO010000002.1"/>
</dbReference>
<dbReference type="PANTHER" id="PTHR43441">
    <property type="entry name" value="RIBOSOMAL-PROTEIN-SERINE ACETYLTRANSFERASE"/>
    <property type="match status" value="1"/>
</dbReference>